<keyword evidence="1" id="KW-0732">Signal</keyword>
<proteinExistence type="predicted"/>
<name>A0ABV8AJA8_9FLAO</name>
<dbReference type="PROSITE" id="PS51257">
    <property type="entry name" value="PROKAR_LIPOPROTEIN"/>
    <property type="match status" value="1"/>
</dbReference>
<dbReference type="PROSITE" id="PS50213">
    <property type="entry name" value="FAS1"/>
    <property type="match status" value="1"/>
</dbReference>
<dbReference type="EMBL" id="JBHSAT010000007">
    <property type="protein sequence ID" value="MFC3877735.1"/>
    <property type="molecule type" value="Genomic_DNA"/>
</dbReference>
<evidence type="ECO:0000313" key="3">
    <source>
        <dbReference type="EMBL" id="MFC3877735.1"/>
    </source>
</evidence>
<dbReference type="Pfam" id="PF02469">
    <property type="entry name" value="Fasciclin"/>
    <property type="match status" value="1"/>
</dbReference>
<protein>
    <submittedName>
        <fullName evidence="3">Fasciclin domain-containing protein</fullName>
    </submittedName>
</protein>
<feature type="signal peptide" evidence="1">
    <location>
        <begin position="1"/>
        <end position="21"/>
    </location>
</feature>
<dbReference type="SUPFAM" id="SSF82153">
    <property type="entry name" value="FAS1 domain"/>
    <property type="match status" value="1"/>
</dbReference>
<dbReference type="PANTHER" id="PTHR10900">
    <property type="entry name" value="PERIOSTIN-RELATED"/>
    <property type="match status" value="1"/>
</dbReference>
<evidence type="ECO:0000313" key="4">
    <source>
        <dbReference type="Proteomes" id="UP001595812"/>
    </source>
</evidence>
<dbReference type="SMART" id="SM00554">
    <property type="entry name" value="FAS1"/>
    <property type="match status" value="1"/>
</dbReference>
<dbReference type="InterPro" id="IPR050904">
    <property type="entry name" value="Adhesion/Biosynth-related"/>
</dbReference>
<comment type="caution">
    <text evidence="3">The sequence shown here is derived from an EMBL/GenBank/DDBJ whole genome shotgun (WGS) entry which is preliminary data.</text>
</comment>
<accession>A0ABV8AJA8</accession>
<dbReference type="InterPro" id="IPR036378">
    <property type="entry name" value="FAS1_dom_sf"/>
</dbReference>
<dbReference type="PANTHER" id="PTHR10900:SF77">
    <property type="entry name" value="FI19380P1"/>
    <property type="match status" value="1"/>
</dbReference>
<reference evidence="4" key="1">
    <citation type="journal article" date="2019" name="Int. J. Syst. Evol. Microbiol.">
        <title>The Global Catalogue of Microorganisms (GCM) 10K type strain sequencing project: providing services to taxonomists for standard genome sequencing and annotation.</title>
        <authorList>
            <consortium name="The Broad Institute Genomics Platform"/>
            <consortium name="The Broad Institute Genome Sequencing Center for Infectious Disease"/>
            <person name="Wu L."/>
            <person name="Ma J."/>
        </authorList>
    </citation>
    <scope>NUCLEOTIDE SEQUENCE [LARGE SCALE GENOMIC DNA]</scope>
    <source>
        <strain evidence="4">CECT 8979</strain>
    </source>
</reference>
<organism evidence="3 4">
    <name type="scientific">Winogradskyella maritima</name>
    <dbReference type="NCBI Taxonomy" id="1517766"/>
    <lineage>
        <taxon>Bacteria</taxon>
        <taxon>Pseudomonadati</taxon>
        <taxon>Bacteroidota</taxon>
        <taxon>Flavobacteriia</taxon>
        <taxon>Flavobacteriales</taxon>
        <taxon>Flavobacteriaceae</taxon>
        <taxon>Winogradskyella</taxon>
    </lineage>
</organism>
<feature type="chain" id="PRO_5046988725" evidence="1">
    <location>
        <begin position="22"/>
        <end position="203"/>
    </location>
</feature>
<evidence type="ECO:0000256" key="1">
    <source>
        <dbReference type="SAM" id="SignalP"/>
    </source>
</evidence>
<dbReference type="Proteomes" id="UP001595812">
    <property type="component" value="Unassembled WGS sequence"/>
</dbReference>
<dbReference type="InterPro" id="IPR000782">
    <property type="entry name" value="FAS1_domain"/>
</dbReference>
<dbReference type="Gene3D" id="2.30.180.10">
    <property type="entry name" value="FAS1 domain"/>
    <property type="match status" value="1"/>
</dbReference>
<sequence length="203" mass="21455">MKVLRTIGTLAVAGLLFASCADNKKSETEEDMNTNTEMAVADDVEVDLEVQELEQPTVVGVAMTNDNFSTLVTAVKSADLVGTLNSEGPFTVFAPTNDAFNKLPEGTVSTLLKDENKAQLTGILTYHVVSGKFKASDVINAINDANGKFIVNTVQGEALTLSLDGDNVKITDANGNMSTIVMTDVDASNGIIHAIDTVIMPKS</sequence>
<gene>
    <name evidence="3" type="ORF">ACFOSX_10880</name>
</gene>
<dbReference type="RefSeq" id="WP_386100716.1">
    <property type="nucleotide sequence ID" value="NZ_JBHSAT010000007.1"/>
</dbReference>
<keyword evidence="4" id="KW-1185">Reference proteome</keyword>
<evidence type="ECO:0000259" key="2">
    <source>
        <dbReference type="PROSITE" id="PS50213"/>
    </source>
</evidence>
<feature type="domain" description="FAS1" evidence="2">
    <location>
        <begin position="55"/>
        <end position="199"/>
    </location>
</feature>